<proteinExistence type="predicted"/>
<comment type="subcellular location">
    <subcellularLocation>
        <location evidence="1">Mitochondrion inner membrane</location>
    </subcellularLocation>
</comment>
<dbReference type="Pfam" id="PF09769">
    <property type="entry name" value="ApoO"/>
    <property type="match status" value="1"/>
</dbReference>
<dbReference type="AlphaFoldDB" id="A0A9P4JXE2"/>
<dbReference type="PANTHER" id="PTHR28268:SF1">
    <property type="entry name" value="MICOS SUBUNIT MIC26"/>
    <property type="match status" value="1"/>
</dbReference>
<comment type="subunit">
    <text evidence="1">Component of the mitochondrial contact site and cristae organizing system (MICOS) complex.</text>
</comment>
<evidence type="ECO:0000256" key="1">
    <source>
        <dbReference type="RuleBase" id="RU363021"/>
    </source>
</evidence>
<feature type="region of interest" description="Disordered" evidence="2">
    <location>
        <begin position="34"/>
        <end position="80"/>
    </location>
</feature>
<reference evidence="4" key="1">
    <citation type="journal article" date="2020" name="Stud. Mycol.">
        <title>101 Dothideomycetes genomes: A test case for predicting lifestyles and emergence of pathogens.</title>
        <authorList>
            <person name="Haridas S."/>
            <person name="Albert R."/>
            <person name="Binder M."/>
            <person name="Bloem J."/>
            <person name="LaButti K."/>
            <person name="Salamov A."/>
            <person name="Andreopoulos B."/>
            <person name="Baker S."/>
            <person name="Barry K."/>
            <person name="Bills G."/>
            <person name="Bluhm B."/>
            <person name="Cannon C."/>
            <person name="Castanera R."/>
            <person name="Culley D."/>
            <person name="Daum C."/>
            <person name="Ezra D."/>
            <person name="Gonzalez J."/>
            <person name="Henrissat B."/>
            <person name="Kuo A."/>
            <person name="Liang C."/>
            <person name="Lipzen A."/>
            <person name="Lutzoni F."/>
            <person name="Magnuson J."/>
            <person name="Mondo S."/>
            <person name="Nolan M."/>
            <person name="Ohm R."/>
            <person name="Pangilinan J."/>
            <person name="Park H.-J."/>
            <person name="Ramirez L."/>
            <person name="Alfaro M."/>
            <person name="Sun H."/>
            <person name="Tritt A."/>
            <person name="Yoshinaga Y."/>
            <person name="Zwiers L.-H."/>
            <person name="Turgeon B."/>
            <person name="Goodwin S."/>
            <person name="Spatafora J."/>
            <person name="Crous P."/>
            <person name="Grigoriev I."/>
        </authorList>
    </citation>
    <scope>NUCLEOTIDE SEQUENCE [LARGE SCALE GENOMIC DNA]</scope>
    <source>
        <strain evidence="4">CBS 304.66</strain>
    </source>
</reference>
<evidence type="ECO:0000256" key="2">
    <source>
        <dbReference type="SAM" id="MobiDB-lite"/>
    </source>
</evidence>
<protein>
    <recommendedName>
        <fullName evidence="1">MICOS complex subunit</fullName>
    </recommendedName>
</protein>
<evidence type="ECO:0000313" key="4">
    <source>
        <dbReference type="Proteomes" id="UP000800093"/>
    </source>
</evidence>
<comment type="function">
    <text evidence="1">Component of the MICOS complex, a large protein complex of the mitochondrial inner membrane that plays crucial roles in the maintenance of crista junctions, inner membrane architecture, and formation of contact sites to the outer membrane.</text>
</comment>
<dbReference type="OrthoDB" id="2399148at2759"/>
<dbReference type="InterPro" id="IPR019166">
    <property type="entry name" value="MIC26/MIC27"/>
</dbReference>
<dbReference type="GO" id="GO:0061617">
    <property type="term" value="C:MICOS complex"/>
    <property type="evidence" value="ECO:0007669"/>
    <property type="project" value="UniProtKB-UniRule"/>
</dbReference>
<dbReference type="GO" id="GO:0042407">
    <property type="term" value="P:cristae formation"/>
    <property type="evidence" value="ECO:0007669"/>
    <property type="project" value="InterPro"/>
</dbReference>
<dbReference type="EMBL" id="ML986940">
    <property type="protein sequence ID" value="KAF2257555.1"/>
    <property type="molecule type" value="Genomic_DNA"/>
</dbReference>
<keyword evidence="1" id="KW-0472">Membrane</keyword>
<dbReference type="InterPro" id="IPR033181">
    <property type="entry name" value="Mic26_fungi"/>
</dbReference>
<organism evidence="3 4">
    <name type="scientific">Lojkania enalia</name>
    <dbReference type="NCBI Taxonomy" id="147567"/>
    <lineage>
        <taxon>Eukaryota</taxon>
        <taxon>Fungi</taxon>
        <taxon>Dikarya</taxon>
        <taxon>Ascomycota</taxon>
        <taxon>Pezizomycotina</taxon>
        <taxon>Dothideomycetes</taxon>
        <taxon>Pleosporomycetidae</taxon>
        <taxon>Pleosporales</taxon>
        <taxon>Pleosporales incertae sedis</taxon>
        <taxon>Lojkania</taxon>
    </lineage>
</organism>
<keyword evidence="1" id="KW-0999">Mitochondrion inner membrane</keyword>
<evidence type="ECO:0000313" key="3">
    <source>
        <dbReference type="EMBL" id="KAF2257555.1"/>
    </source>
</evidence>
<dbReference type="GO" id="GO:0044284">
    <property type="term" value="C:mitochondrial crista junction"/>
    <property type="evidence" value="ECO:0007669"/>
    <property type="project" value="TreeGrafter"/>
</dbReference>
<name>A0A9P4JXE2_9PLEO</name>
<gene>
    <name evidence="3" type="ORF">CC78DRAFT_601182</name>
</gene>
<accession>A0A9P4JXE2</accession>
<sequence length="249" mass="27138">MASRPLLRQAIAPATAAVAGTALLFYTSRQLHAEEPPATSPLQDRKPIYDDTPISRGEPSSPTFHAAPLMPSSVEPYRPTPTDRLAVQIGHVRMALYRQSTKAEETANNALTETLRLEHSLTSTIRSLAPPKESNEKVLPGALYVLVASMAGSIVTRNRNILLRATIPAAIGVGTAYAVLPLTMQNVGNLAWTYEQRFPAVAEAHLATKVRTQKFLETGKAHSAMMVGMVEDKFAEAREKLEDWVKNGK</sequence>
<keyword evidence="4" id="KW-1185">Reference proteome</keyword>
<keyword evidence="1" id="KW-0496">Mitochondrion</keyword>
<dbReference type="PANTHER" id="PTHR28268">
    <property type="entry name" value="MICOS SUBUNIT MIC26"/>
    <property type="match status" value="1"/>
</dbReference>
<dbReference type="Proteomes" id="UP000800093">
    <property type="component" value="Unassembled WGS sequence"/>
</dbReference>
<comment type="caution">
    <text evidence="3">The sequence shown here is derived from an EMBL/GenBank/DDBJ whole genome shotgun (WGS) entry which is preliminary data.</text>
</comment>